<dbReference type="SUPFAM" id="SSF52540">
    <property type="entry name" value="P-loop containing nucleoside triphosphate hydrolases"/>
    <property type="match status" value="1"/>
</dbReference>
<sequence>MYQKEKEEIPIVANIEKMAEQLIRYACTYRVSDVHVIPREEDAVIQVRLGKELMVKEVMSKQRCERLIAHFKFLGGMDIGEKRKPQSGSLTVTIDDAPVSLRFSTLPTFFDESLVIRVLLQNHVTPLYQLSLFPSTTRKLISLLKHSHGLIIFTGPTGSGKTTTLYTLLNESKKLFNRNIITLEDPIERRSEGVLQVQVNEKAGITYATGLRAILRHDPDIIMVGEIRDDETAQIAVRASLTGHLVLTTMHTRDAPGAIYRLLEFGVGFQEIEQTLVAVAAQRLVDLQCPFCTDVCHPLCRKMRRHRQASVYELLYGKTLNQVMKGARGEEVSYCYATLRDAIKKGIALGYLYPQALDGWGSDE</sequence>
<feature type="domain" description="Bacterial type II secretion system protein E" evidence="4">
    <location>
        <begin position="215"/>
        <end position="229"/>
    </location>
</feature>
<comment type="caution">
    <text evidence="5">The sequence shown here is derived from an EMBL/GenBank/DDBJ whole genome shotgun (WGS) entry which is preliminary data.</text>
</comment>
<dbReference type="PANTHER" id="PTHR30258">
    <property type="entry name" value="TYPE II SECRETION SYSTEM PROTEIN GSPE-RELATED"/>
    <property type="match status" value="1"/>
</dbReference>
<keyword evidence="6" id="KW-1185">Reference proteome</keyword>
<keyword evidence="2" id="KW-0547">Nucleotide-binding</keyword>
<dbReference type="Gene3D" id="3.40.50.300">
    <property type="entry name" value="P-loop containing nucleotide triphosphate hydrolases"/>
    <property type="match status" value="1"/>
</dbReference>
<dbReference type="PANTHER" id="PTHR30258:SF2">
    <property type="entry name" value="COMG OPERON PROTEIN 1"/>
    <property type="match status" value="1"/>
</dbReference>
<name>A0ABV8AY49_9BACI</name>
<protein>
    <submittedName>
        <fullName evidence="5">Competence type IV pilus ATPase ComGA</fullName>
    </submittedName>
</protein>
<evidence type="ECO:0000256" key="1">
    <source>
        <dbReference type="ARBA" id="ARBA00006611"/>
    </source>
</evidence>
<dbReference type="RefSeq" id="WP_377912790.1">
    <property type="nucleotide sequence ID" value="NZ_JBHRZT010000020.1"/>
</dbReference>
<dbReference type="PROSITE" id="PS00662">
    <property type="entry name" value="T2SP_E"/>
    <property type="match status" value="1"/>
</dbReference>
<dbReference type="Gene3D" id="3.30.450.90">
    <property type="match status" value="1"/>
</dbReference>
<evidence type="ECO:0000259" key="4">
    <source>
        <dbReference type="PROSITE" id="PS00662"/>
    </source>
</evidence>
<dbReference type="Pfam" id="PF00437">
    <property type="entry name" value="T2SSE"/>
    <property type="match status" value="1"/>
</dbReference>
<dbReference type="InterPro" id="IPR003593">
    <property type="entry name" value="AAA+_ATPase"/>
</dbReference>
<dbReference type="CDD" id="cd01129">
    <property type="entry name" value="PulE-GspE-like"/>
    <property type="match status" value="1"/>
</dbReference>
<evidence type="ECO:0000313" key="5">
    <source>
        <dbReference type="EMBL" id="MFC3882903.1"/>
    </source>
</evidence>
<dbReference type="InterPro" id="IPR027417">
    <property type="entry name" value="P-loop_NTPase"/>
</dbReference>
<reference evidence="6" key="1">
    <citation type="journal article" date="2019" name="Int. J. Syst. Evol. Microbiol.">
        <title>The Global Catalogue of Microorganisms (GCM) 10K type strain sequencing project: providing services to taxonomists for standard genome sequencing and annotation.</title>
        <authorList>
            <consortium name="The Broad Institute Genomics Platform"/>
            <consortium name="The Broad Institute Genome Sequencing Center for Infectious Disease"/>
            <person name="Wu L."/>
            <person name="Ma J."/>
        </authorList>
    </citation>
    <scope>NUCLEOTIDE SEQUENCE [LARGE SCALE GENOMIC DNA]</scope>
    <source>
        <strain evidence="6">CCUG 61889</strain>
    </source>
</reference>
<dbReference type="SMART" id="SM00382">
    <property type="entry name" value="AAA"/>
    <property type="match status" value="1"/>
</dbReference>
<comment type="similarity">
    <text evidence="1">Belongs to the GSP E family.</text>
</comment>
<dbReference type="InterPro" id="IPR047667">
    <property type="entry name" value="ATPase_ComGA"/>
</dbReference>
<evidence type="ECO:0000256" key="2">
    <source>
        <dbReference type="ARBA" id="ARBA00022741"/>
    </source>
</evidence>
<evidence type="ECO:0000256" key="3">
    <source>
        <dbReference type="ARBA" id="ARBA00022840"/>
    </source>
</evidence>
<dbReference type="Proteomes" id="UP001595752">
    <property type="component" value="Unassembled WGS sequence"/>
</dbReference>
<gene>
    <name evidence="5" type="primary">comGA</name>
    <name evidence="5" type="ORF">ACFOU2_05030</name>
</gene>
<accession>A0ABV8AY49</accession>
<evidence type="ECO:0000313" key="6">
    <source>
        <dbReference type="Proteomes" id="UP001595752"/>
    </source>
</evidence>
<proteinExistence type="inferred from homology"/>
<keyword evidence="3" id="KW-0067">ATP-binding</keyword>
<dbReference type="InterPro" id="IPR001482">
    <property type="entry name" value="T2SS/T4SS_dom"/>
</dbReference>
<organism evidence="5 6">
    <name type="scientific">Bacillus songklensis</name>
    <dbReference type="NCBI Taxonomy" id="1069116"/>
    <lineage>
        <taxon>Bacteria</taxon>
        <taxon>Bacillati</taxon>
        <taxon>Bacillota</taxon>
        <taxon>Bacilli</taxon>
        <taxon>Bacillales</taxon>
        <taxon>Bacillaceae</taxon>
        <taxon>Bacillus</taxon>
    </lineage>
</organism>
<dbReference type="NCBIfam" id="NF041000">
    <property type="entry name" value="ATPase_ComGA"/>
    <property type="match status" value="1"/>
</dbReference>
<dbReference type="EMBL" id="JBHRZT010000020">
    <property type="protein sequence ID" value="MFC3882903.1"/>
    <property type="molecule type" value="Genomic_DNA"/>
</dbReference>